<keyword evidence="2" id="KW-1185">Reference proteome</keyword>
<name>A0A8D4UUV2_9FIRM</name>
<accession>A0A8D4UUV2</accession>
<dbReference type="AlphaFoldDB" id="A0A8D4UUV2"/>
<dbReference type="KEGG" id="dho:Dia5BBH33_13460"/>
<evidence type="ECO:0000313" key="2">
    <source>
        <dbReference type="Proteomes" id="UP000320585"/>
    </source>
</evidence>
<dbReference type="Proteomes" id="UP000320585">
    <property type="component" value="Chromosome"/>
</dbReference>
<sequence>MFTHFMYDMVCMIWQDRSKGFLAGKLYECDIILIKHERLEYELMNRYKYYYDEAHRITERKYNYSKAVNLNGKNRPDKVDR</sequence>
<dbReference type="EMBL" id="AP019697">
    <property type="protein sequence ID" value="BBK25411.1"/>
    <property type="molecule type" value="Genomic_DNA"/>
</dbReference>
<evidence type="ECO:0000313" key="1">
    <source>
        <dbReference type="EMBL" id="BBK25411.1"/>
    </source>
</evidence>
<protein>
    <submittedName>
        <fullName evidence="1">Uncharacterized protein</fullName>
    </submittedName>
</protein>
<reference evidence="2" key="1">
    <citation type="submission" date="2019-05" db="EMBL/GenBank/DDBJ databases">
        <title>Complete genome sequencing of Dialister sp. strain 5BBH33.</title>
        <authorList>
            <person name="Sakamoto M."/>
            <person name="Murakami T."/>
            <person name="Mori H."/>
        </authorList>
    </citation>
    <scope>NUCLEOTIDE SEQUENCE [LARGE SCALE GENOMIC DNA]</scope>
    <source>
        <strain evidence="2">5BBH33</strain>
    </source>
</reference>
<organism evidence="1 2">
    <name type="scientific">Dialister hominis</name>
    <dbReference type="NCBI Taxonomy" id="2582419"/>
    <lineage>
        <taxon>Bacteria</taxon>
        <taxon>Bacillati</taxon>
        <taxon>Bacillota</taxon>
        <taxon>Negativicutes</taxon>
        <taxon>Veillonellales</taxon>
        <taxon>Veillonellaceae</taxon>
        <taxon>Dialister</taxon>
    </lineage>
</organism>
<proteinExistence type="predicted"/>
<gene>
    <name evidence="1" type="ORF">Dia5BBH33_13460</name>
</gene>